<reference evidence="1" key="2">
    <citation type="journal article" date="2015" name="Data Brief">
        <title>Shoot transcriptome of the giant reed, Arundo donax.</title>
        <authorList>
            <person name="Barrero R.A."/>
            <person name="Guerrero F.D."/>
            <person name="Moolhuijzen P."/>
            <person name="Goolsby J.A."/>
            <person name="Tidwell J."/>
            <person name="Bellgard S.E."/>
            <person name="Bellgard M.I."/>
        </authorList>
    </citation>
    <scope>NUCLEOTIDE SEQUENCE</scope>
    <source>
        <tissue evidence="1">Shoot tissue taken approximately 20 cm above the soil surface</tissue>
    </source>
</reference>
<dbReference type="AlphaFoldDB" id="A0A0A9HD12"/>
<accession>A0A0A9HD12</accession>
<reference evidence="1" key="1">
    <citation type="submission" date="2014-09" db="EMBL/GenBank/DDBJ databases">
        <authorList>
            <person name="Magalhaes I.L.F."/>
            <person name="Oliveira U."/>
            <person name="Santos F.R."/>
            <person name="Vidigal T.H.D.A."/>
            <person name="Brescovit A.D."/>
            <person name="Santos A.J."/>
        </authorList>
    </citation>
    <scope>NUCLEOTIDE SEQUENCE</scope>
    <source>
        <tissue evidence="1">Shoot tissue taken approximately 20 cm above the soil surface</tissue>
    </source>
</reference>
<evidence type="ECO:0000313" key="1">
    <source>
        <dbReference type="EMBL" id="JAE32741.1"/>
    </source>
</evidence>
<name>A0A0A9HD12_ARUDO</name>
<organism evidence="1">
    <name type="scientific">Arundo donax</name>
    <name type="common">Giant reed</name>
    <name type="synonym">Donax arundinaceus</name>
    <dbReference type="NCBI Taxonomy" id="35708"/>
    <lineage>
        <taxon>Eukaryota</taxon>
        <taxon>Viridiplantae</taxon>
        <taxon>Streptophyta</taxon>
        <taxon>Embryophyta</taxon>
        <taxon>Tracheophyta</taxon>
        <taxon>Spermatophyta</taxon>
        <taxon>Magnoliopsida</taxon>
        <taxon>Liliopsida</taxon>
        <taxon>Poales</taxon>
        <taxon>Poaceae</taxon>
        <taxon>PACMAD clade</taxon>
        <taxon>Arundinoideae</taxon>
        <taxon>Arundineae</taxon>
        <taxon>Arundo</taxon>
    </lineage>
</organism>
<sequence length="78" mass="9085">MYREQYLKFGSTLPDANLTSSGLQRDGSTVKWKCINQKSISCKHLNKHGNKFLYYIRWIIQHMMLKINSLLTAIVHAT</sequence>
<protein>
    <submittedName>
        <fullName evidence="1">Uncharacterized protein</fullName>
    </submittedName>
</protein>
<proteinExistence type="predicted"/>
<dbReference type="EMBL" id="GBRH01165155">
    <property type="protein sequence ID" value="JAE32741.1"/>
    <property type="molecule type" value="Transcribed_RNA"/>
</dbReference>